<protein>
    <submittedName>
        <fullName evidence="2">DUF5672 family protein</fullName>
    </submittedName>
</protein>
<dbReference type="EMBL" id="JAQQXQ010000002">
    <property type="protein sequence ID" value="MDC8753790.1"/>
    <property type="molecule type" value="Genomic_DNA"/>
</dbReference>
<reference evidence="2 3" key="1">
    <citation type="submission" date="2022-10" db="EMBL/GenBank/DDBJ databases">
        <title>Erythrobacter sp. sf7 Genome sequencing.</title>
        <authorList>
            <person name="Park S."/>
        </authorList>
    </citation>
    <scope>NUCLEOTIDE SEQUENCE [LARGE SCALE GENOMIC DNA]</scope>
    <source>
        <strain evidence="3">sf7</strain>
    </source>
</reference>
<dbReference type="RefSeq" id="WP_273676392.1">
    <property type="nucleotide sequence ID" value="NZ_JAQQXQ010000002.1"/>
</dbReference>
<organism evidence="2 3">
    <name type="scientific">Erythrobacter fulvus</name>
    <dbReference type="NCBI Taxonomy" id="2987523"/>
    <lineage>
        <taxon>Bacteria</taxon>
        <taxon>Pseudomonadati</taxon>
        <taxon>Pseudomonadota</taxon>
        <taxon>Alphaproteobacteria</taxon>
        <taxon>Sphingomonadales</taxon>
        <taxon>Erythrobacteraceae</taxon>
        <taxon>Erythrobacter/Porphyrobacter group</taxon>
        <taxon>Erythrobacter</taxon>
    </lineage>
</organism>
<dbReference type="Proteomes" id="UP001216558">
    <property type="component" value="Unassembled WGS sequence"/>
</dbReference>
<dbReference type="Pfam" id="PF18922">
    <property type="entry name" value="DUF5672"/>
    <property type="match status" value="1"/>
</dbReference>
<evidence type="ECO:0000313" key="3">
    <source>
        <dbReference type="Proteomes" id="UP001216558"/>
    </source>
</evidence>
<gene>
    <name evidence="2" type="ORF">OIK40_03940</name>
</gene>
<evidence type="ECO:0000259" key="1">
    <source>
        <dbReference type="Pfam" id="PF18922"/>
    </source>
</evidence>
<name>A0ABT5JNP6_9SPHN</name>
<dbReference type="InterPro" id="IPR043729">
    <property type="entry name" value="DUF5672"/>
</dbReference>
<keyword evidence="3" id="KW-1185">Reference proteome</keyword>
<comment type="caution">
    <text evidence="2">The sequence shown here is derived from an EMBL/GenBank/DDBJ whole genome shotgun (WGS) entry which is preliminary data.</text>
</comment>
<sequence>MDEVEFGNVMLLTHERPRDLPQAAQWHQMEPLTSSRAYSEFILRSLPAYVTTSHCLLVQWDGHVLNGTRWRDEFLSYDYIGASWPQFQDGLDVGNGGFSLRSRALLEACQHSDFVVSHPEDLAIGRINRAWLEERGLRFAKAAVADWFSAERKGDPLQCFGYHGVWHMPRALGLDDFWRIYAELDERGTVRNDFHSILRQCARGRDGLGRAMRLLYDRFTDATAPSS</sequence>
<feature type="domain" description="DUF5672" evidence="1">
    <location>
        <begin position="32"/>
        <end position="154"/>
    </location>
</feature>
<evidence type="ECO:0000313" key="2">
    <source>
        <dbReference type="EMBL" id="MDC8753790.1"/>
    </source>
</evidence>
<accession>A0ABT5JNP6</accession>
<proteinExistence type="predicted"/>